<dbReference type="KEGG" id="tsy:THSYN_18535"/>
<proteinExistence type="predicted"/>
<gene>
    <name evidence="1" type="ORF">THSYN_18535</name>
</gene>
<sequence>MNTLTDTELRVQGVKALIDALGEVMAEKFIALLSREPFDYTEWQRDLWPQMSVEELSKLAMARRGQAKISGS</sequence>
<keyword evidence="2" id="KW-1185">Reference proteome</keyword>
<evidence type="ECO:0000313" key="1">
    <source>
        <dbReference type="EMBL" id="AUB82737.1"/>
    </source>
</evidence>
<dbReference type="AlphaFoldDB" id="A0A2K8UB23"/>
<protein>
    <submittedName>
        <fullName evidence="1">Uncharacterized protein</fullName>
    </submittedName>
</protein>
<accession>A0A2K8UB23</accession>
<organism evidence="1 2">
    <name type="scientific">Candidatus Thiodictyon syntrophicum</name>
    <dbReference type="NCBI Taxonomy" id="1166950"/>
    <lineage>
        <taxon>Bacteria</taxon>
        <taxon>Pseudomonadati</taxon>
        <taxon>Pseudomonadota</taxon>
        <taxon>Gammaproteobacteria</taxon>
        <taxon>Chromatiales</taxon>
        <taxon>Chromatiaceae</taxon>
        <taxon>Thiodictyon</taxon>
    </lineage>
</organism>
<dbReference type="Proteomes" id="UP000232638">
    <property type="component" value="Chromosome"/>
</dbReference>
<reference evidence="1 2" key="1">
    <citation type="submission" date="2017-03" db="EMBL/GenBank/DDBJ databases">
        <title>Complete genome sequence of Candidatus 'Thiodictyon syntrophicum' sp. nov. strain Cad16T, a photolithoautotroph purple sulfur bacterium isolated from an alpine meromictic lake.</title>
        <authorList>
            <person name="Luedin S.M."/>
            <person name="Pothier J.F."/>
            <person name="Danza F."/>
            <person name="Storelli N."/>
            <person name="Wittwer M."/>
            <person name="Tonolla M."/>
        </authorList>
    </citation>
    <scope>NUCLEOTIDE SEQUENCE [LARGE SCALE GENOMIC DNA]</scope>
    <source>
        <strain evidence="1 2">Cad16T</strain>
    </source>
</reference>
<dbReference type="EMBL" id="CP020370">
    <property type="protein sequence ID" value="AUB82737.1"/>
    <property type="molecule type" value="Genomic_DNA"/>
</dbReference>
<evidence type="ECO:0000313" key="2">
    <source>
        <dbReference type="Proteomes" id="UP000232638"/>
    </source>
</evidence>
<name>A0A2K8UB23_9GAMM</name>